<protein>
    <submittedName>
        <fullName evidence="2">Uncharacterized protein</fullName>
    </submittedName>
</protein>
<feature type="signal peptide" evidence="1">
    <location>
        <begin position="1"/>
        <end position="18"/>
    </location>
</feature>
<reference evidence="2 3" key="1">
    <citation type="submission" date="2016-08" db="EMBL/GenBank/DDBJ databases">
        <title>A Parts List for Fungal Cellulosomes Revealed by Comparative Genomics.</title>
        <authorList>
            <consortium name="DOE Joint Genome Institute"/>
            <person name="Haitjema C.H."/>
            <person name="Gilmore S.P."/>
            <person name="Henske J.K."/>
            <person name="Solomon K.V."/>
            <person name="De Groot R."/>
            <person name="Kuo A."/>
            <person name="Mondo S.J."/>
            <person name="Salamov A.A."/>
            <person name="Labutti K."/>
            <person name="Zhao Z."/>
            <person name="Chiniquy J."/>
            <person name="Barry K."/>
            <person name="Brewer H.M."/>
            <person name="Purvine S.O."/>
            <person name="Wright A.T."/>
            <person name="Boxma B."/>
            <person name="Van Alen T."/>
            <person name="Hackstein J.H."/>
            <person name="Baker S.E."/>
            <person name="Grigoriev I.V."/>
            <person name="O'Malley M.A."/>
        </authorList>
    </citation>
    <scope>NUCLEOTIDE SEQUENCE [LARGE SCALE GENOMIC DNA]</scope>
    <source>
        <strain evidence="2 3">G1</strain>
    </source>
</reference>
<name>A0A1Y2ADD2_9FUNG</name>
<evidence type="ECO:0000313" key="3">
    <source>
        <dbReference type="Proteomes" id="UP000193920"/>
    </source>
</evidence>
<feature type="chain" id="PRO_5013299483" evidence="1">
    <location>
        <begin position="19"/>
        <end position="212"/>
    </location>
</feature>
<keyword evidence="3" id="KW-1185">Reference proteome</keyword>
<accession>A0A1Y2ADD2</accession>
<gene>
    <name evidence="2" type="ORF">LY90DRAFT_707815</name>
</gene>
<dbReference type="AlphaFoldDB" id="A0A1Y2ADD2"/>
<evidence type="ECO:0000256" key="1">
    <source>
        <dbReference type="SAM" id="SignalP"/>
    </source>
</evidence>
<proteinExistence type="predicted"/>
<keyword evidence="1" id="KW-0732">Signal</keyword>
<dbReference type="OrthoDB" id="10510311at2759"/>
<organism evidence="2 3">
    <name type="scientific">Neocallimastix californiae</name>
    <dbReference type="NCBI Taxonomy" id="1754190"/>
    <lineage>
        <taxon>Eukaryota</taxon>
        <taxon>Fungi</taxon>
        <taxon>Fungi incertae sedis</taxon>
        <taxon>Chytridiomycota</taxon>
        <taxon>Chytridiomycota incertae sedis</taxon>
        <taxon>Neocallimastigomycetes</taxon>
        <taxon>Neocallimastigales</taxon>
        <taxon>Neocallimastigaceae</taxon>
        <taxon>Neocallimastix</taxon>
    </lineage>
</organism>
<dbReference type="Proteomes" id="UP000193920">
    <property type="component" value="Unassembled WGS sequence"/>
</dbReference>
<sequence length="212" mass="24420">MKPFSKIFCFLFAASTLALQINTNINNKNVITQITYDENADCKTSIVEYKECFADNKSKVNLEIIDEVCDKFLTEKCKKFYEEGISKLKGCEKISEEMLNQYTLKYDIKGIVLSELCSRDENGQYCPISKFLQSGSTNRRELDECINNTCKSKKCVDDAIDYTTREMDFDKRLNDFLDKTTSSNITSSSNIKRQYDGSKISEEEENQAILEF</sequence>
<comment type="caution">
    <text evidence="2">The sequence shown here is derived from an EMBL/GenBank/DDBJ whole genome shotgun (WGS) entry which is preliminary data.</text>
</comment>
<dbReference type="STRING" id="1754190.A0A1Y2ADD2"/>
<evidence type="ECO:0000313" key="2">
    <source>
        <dbReference type="EMBL" id="ORY20569.1"/>
    </source>
</evidence>
<dbReference type="EMBL" id="MCOG01000286">
    <property type="protein sequence ID" value="ORY20569.1"/>
    <property type="molecule type" value="Genomic_DNA"/>
</dbReference>